<dbReference type="EMBL" id="OIVN01006448">
    <property type="protein sequence ID" value="SPD33324.1"/>
    <property type="molecule type" value="Genomic_DNA"/>
</dbReference>
<evidence type="ECO:0000256" key="3">
    <source>
        <dbReference type="ARBA" id="ARBA00022763"/>
    </source>
</evidence>
<dbReference type="SUPFAM" id="SSF48371">
    <property type="entry name" value="ARM repeat"/>
    <property type="match status" value="1"/>
</dbReference>
<evidence type="ECO:0000313" key="7">
    <source>
        <dbReference type="EMBL" id="SPD33324.1"/>
    </source>
</evidence>
<dbReference type="InterPro" id="IPR032430">
    <property type="entry name" value="Blm10_mid"/>
</dbReference>
<dbReference type="Pfam" id="PF11919">
    <property type="entry name" value="PSME4_C"/>
    <property type="match status" value="1"/>
</dbReference>
<proteinExistence type="inferred from homology"/>
<organism evidence="7">
    <name type="scientific">Fagus sylvatica</name>
    <name type="common">Beechnut</name>
    <dbReference type="NCBI Taxonomy" id="28930"/>
    <lineage>
        <taxon>Eukaryota</taxon>
        <taxon>Viridiplantae</taxon>
        <taxon>Streptophyta</taxon>
        <taxon>Embryophyta</taxon>
        <taxon>Tracheophyta</taxon>
        <taxon>Spermatophyta</taxon>
        <taxon>Magnoliopsida</taxon>
        <taxon>eudicotyledons</taxon>
        <taxon>Gunneridae</taxon>
        <taxon>Pentapetalae</taxon>
        <taxon>rosids</taxon>
        <taxon>fabids</taxon>
        <taxon>Fagales</taxon>
        <taxon>Fagaceae</taxon>
        <taxon>Fagus</taxon>
    </lineage>
</organism>
<accession>A0A2N9J9S2</accession>
<dbReference type="GO" id="GO:0005634">
    <property type="term" value="C:nucleus"/>
    <property type="evidence" value="ECO:0007669"/>
    <property type="project" value="TreeGrafter"/>
</dbReference>
<dbReference type="GO" id="GO:0006281">
    <property type="term" value="P:DNA repair"/>
    <property type="evidence" value="ECO:0007669"/>
    <property type="project" value="UniProtKB-KW"/>
</dbReference>
<dbReference type="InterPro" id="IPR035309">
    <property type="entry name" value="PSME4"/>
</dbReference>
<feature type="domain" description="Proteasome activator complex subunit 4 C-terminal" evidence="5">
    <location>
        <begin position="1629"/>
        <end position="1714"/>
    </location>
</feature>
<feature type="domain" description="Proteasome activator Blm10 middle HEAT repeats region" evidence="6">
    <location>
        <begin position="524"/>
        <end position="831"/>
    </location>
</feature>
<keyword evidence="3" id="KW-0227">DNA damage</keyword>
<name>A0A2N9J9S2_FAGSY</name>
<dbReference type="GO" id="GO:0070628">
    <property type="term" value="F:proteasome binding"/>
    <property type="evidence" value="ECO:0007669"/>
    <property type="project" value="InterPro"/>
</dbReference>
<evidence type="ECO:0000259" key="5">
    <source>
        <dbReference type="Pfam" id="PF11919"/>
    </source>
</evidence>
<dbReference type="PANTHER" id="PTHR32170:SF3">
    <property type="entry name" value="PROTEASOME ACTIVATOR COMPLEX SUBUNIT 4"/>
    <property type="match status" value="1"/>
</dbReference>
<keyword evidence="4" id="KW-0234">DNA repair</keyword>
<dbReference type="InterPro" id="IPR021843">
    <property type="entry name" value="PSME4_C"/>
</dbReference>
<dbReference type="Gene3D" id="1.25.10.10">
    <property type="entry name" value="Leucine-rich Repeat Variant"/>
    <property type="match status" value="1"/>
</dbReference>
<protein>
    <recommendedName>
        <fullName evidence="8">Proteasome activator complex subunit 4 C-terminal domain-containing protein</fullName>
    </recommendedName>
</protein>
<sequence>MHLYNAWLPPHVAEETKREKESFARVVRTVKELYRPDDPDSVYATLTWIPIIKLTQVVTIHRRGRGSKVHQGPIATNVTRAAQRWCQQARDTQPLFIDAESEVALEDVGTLVEIGLELFCVSQNKLYAQVKWGNILVKLINKYHKKLSLKVQWRPFYDTLISTHFTRNPGPEGLRLKRQHFETITSLVRSCRRFFPPGSAFDIWSEFRSLVENPWHNSSFEGSGFLRLFLPSNLDNRDFYSCEWIKECINLWDLIPNCQFWNCQWAGVIARTIKNCNFIDWECFLPTLFSRFLNMFEVPVANGSESYPFPLDVPKNTRILFSNKIVNRMKAIAKSIVYLLKPRGSAQEHLETFINLLEQNPNNSRRAELYLGRSERSDFVNVVLKLIDRGQYSKDKDLSETVAVATSILSFVEPSLVLPFVASRYYMALETMTATHQLEIVVMSTAFVGRSLLLTSLSSSSINPVHLGGGNVFINLLMVSLSNALLGMDANDPPKTLATMQLIGSIFSNLASLDDNIDGLLFMTIHFSQWLDEFLSRLFSLLLYLEPSSVLNEGLHSPTTSGTFLVEYNSYYYCMLEILLGRLSKSLYDQALRKIAKFVKTNTLPGAIEEVGLLCCACIHSNREEAAIQLIEPLLLSVISSLEDTPVMGFKEGENSKTSISVKAKPTLSPALETTINYQLRVLSIAISYGGPALLHYKDQFKEAIASSFDSTSWKVNKAGDSLLRSLLRSLTRYYPIDQYKSILSHPDAAALEEWISTKDYSNGEAVMPPKWHIPSDDEIRFANELLDLHLQSTLDDLYRICQARIHSDSGDKKENLKVNLLRIDSSLQGVLACLPGFNPSSRNGMVEDPDHAPYLIAGATGSTVGTTELREKATEVIHAACKYLLEEKSDDSIILTLVIHIMDALGNHGRFWFDGWSGEAWNLESAAIKEPPINFIVSSHSKGKRRPRWYLIDKVYLHSMWRALKSSYNKFYASGNFYPSNYVILLIDDLLKLSLHNYGTVRRLAGKSLLRMIERWPSMISKCVLSLTENLRDPKSSEHVVLGSCAVLASKTVFKHLATDPKSFSSFILGILLSSHHESLDAQKAITELFVVYNIYFTGVSRSIFRTSDYHIDGTDFANLVSQIVSLGSDSSSLHWRYNLMANRVLLLLAMTSRNYLNSSSAILSDTAGQHKILLSLLEEFKMSTTSNKNTCNLSFKYTVKRITLQIECGMSVLLALKSTLEEFANAKERSKQCVAAEAFAGILHSDVNGILGAWDCWMMVQLQNIILAQSVESIPEWAACIRYAVSGKGRYGTKVPLLRQKILDCLATPLPPKVTTTIVAKRYAFLSAALIEISPQKMAVGELQLHNKLLEELLGNMCHSSAQVRETIGVTLSVLCSNIQLYALADHHHSHEGGNNDVNNGLMKSWIQFLTERASQVLMNIQNASHCVNLETSKNISALDVHLNGDSQDDDKWMETLFHFIISSLKSGRSSCLMDVIVGLLYPVISLQEILNKDLSALAKSAFKLLQWTIFWEPHLAEAISVILSSANDSNWRTRSATLKYLQTFMHRHTFILSRTEKQNIWRTIDKLLQDIQVEVREHAATVLAGLMNGGDEELARDFRERAYKDANALLRKRKQRNTGDGQSVASIHGPVLALAACVLSSPYDMPSWLPEHVTLLALFGGEPSPVRSTVTKAVAEFRRTHADTWDIQKNSFTEEQLEVLADTSSSTSYFA</sequence>
<dbReference type="GO" id="GO:0005829">
    <property type="term" value="C:cytosol"/>
    <property type="evidence" value="ECO:0007669"/>
    <property type="project" value="TreeGrafter"/>
</dbReference>
<keyword evidence="2" id="KW-0677">Repeat</keyword>
<dbReference type="InterPro" id="IPR016024">
    <property type="entry name" value="ARM-type_fold"/>
</dbReference>
<dbReference type="Pfam" id="PF16507">
    <property type="entry name" value="HEAT_PSME4_mid"/>
    <property type="match status" value="2"/>
</dbReference>
<dbReference type="PANTHER" id="PTHR32170">
    <property type="entry name" value="PROTEASOME ACTIVATOR COMPLEX SUBUNIT 4"/>
    <property type="match status" value="1"/>
</dbReference>
<dbReference type="GO" id="GO:0016504">
    <property type="term" value="F:peptidase activator activity"/>
    <property type="evidence" value="ECO:0007669"/>
    <property type="project" value="InterPro"/>
</dbReference>
<evidence type="ECO:0000256" key="2">
    <source>
        <dbReference type="ARBA" id="ARBA00022737"/>
    </source>
</evidence>
<dbReference type="InterPro" id="IPR011989">
    <property type="entry name" value="ARM-like"/>
</dbReference>
<evidence type="ECO:0000259" key="6">
    <source>
        <dbReference type="Pfam" id="PF16507"/>
    </source>
</evidence>
<feature type="domain" description="Proteasome activator Blm10 middle HEAT repeats region" evidence="6">
    <location>
        <begin position="358"/>
        <end position="509"/>
    </location>
</feature>
<evidence type="ECO:0008006" key="8">
    <source>
        <dbReference type="Google" id="ProtNLM"/>
    </source>
</evidence>
<comment type="similarity">
    <text evidence="1">Belongs to the BLM10 family.</text>
</comment>
<evidence type="ECO:0000256" key="4">
    <source>
        <dbReference type="ARBA" id="ARBA00023204"/>
    </source>
</evidence>
<dbReference type="GO" id="GO:0010499">
    <property type="term" value="P:proteasomal ubiquitin-independent protein catabolic process"/>
    <property type="evidence" value="ECO:0007669"/>
    <property type="project" value="TreeGrafter"/>
</dbReference>
<reference evidence="7" key="1">
    <citation type="submission" date="2018-02" db="EMBL/GenBank/DDBJ databases">
        <authorList>
            <person name="Cohen D.B."/>
            <person name="Kent A.D."/>
        </authorList>
    </citation>
    <scope>NUCLEOTIDE SEQUENCE</scope>
</reference>
<gene>
    <name evidence="7" type="ORF">FSB_LOCUS61206</name>
</gene>
<evidence type="ECO:0000256" key="1">
    <source>
        <dbReference type="ARBA" id="ARBA00005739"/>
    </source>
</evidence>